<dbReference type="RefSeq" id="WP_109417830.1">
    <property type="nucleotide sequence ID" value="NZ_QEAS01000022.1"/>
</dbReference>
<dbReference type="InterPro" id="IPR001360">
    <property type="entry name" value="Glyco_hydro_1"/>
</dbReference>
<dbReference type="PROSITE" id="PS00653">
    <property type="entry name" value="GLYCOSYL_HYDROL_F1_2"/>
    <property type="match status" value="1"/>
</dbReference>
<dbReference type="EMBL" id="QEAS01000022">
    <property type="protein sequence ID" value="PWG78619.1"/>
    <property type="molecule type" value="Genomic_DNA"/>
</dbReference>
<feature type="binding site" evidence="10">
    <location>
        <position position="172"/>
    </location>
    <ligand>
        <name>substrate</name>
    </ligand>
</feature>
<keyword evidence="4 12" id="KW-0378">Hydrolase</keyword>
<comment type="caution">
    <text evidence="13">The sequence shown here is derived from an EMBL/GenBank/DDBJ whole genome shotgun (WGS) entry which is preliminary data.</text>
</comment>
<feature type="binding site" evidence="10">
    <location>
        <position position="301"/>
    </location>
    <ligand>
        <name>substrate</name>
    </ligand>
</feature>
<sequence>MDREGEKLHRDQFGDTFKWGVTTAAFQVEGSCNADGKGPSIWDTFTARKGRIKDGHHAGTACDFYNCYQQDVALVRRLNIPNFRFSLSWPRLLPSGTGQANRKGIDFYNKLIDSCLENDITPWVTLYHWDLPQALEQKGGWTNRDIVSWFSEYTHLCARTYGDRVKNWIVLNEPMVFTGAGYFLGLHAPGRTGLKNFFAAVHHAVLCMGEGGRILRSEVPDAEIGTTFSCSHIDPWSSKPRDIKAAVRADALLNRLLIEPVLGLGYPVNDVPVLKGLRKHFKEGDEEKMKFDFDFIGLQNYTREVVRYSLLTPYIHAKLVKAEHRNVPLTTMKWEVYPAAIYHILKKFEAYPQIKKIYITENGAAFPDTMKDGKVDDPQRLQFIRDNIAQVLKAREEGCRVDGYFIWTLTDNFEWAEGYHPRFGLIYVDYATQKRTIKSSGKWYARFLLGQNRVAEVL</sequence>
<dbReference type="Gene3D" id="3.20.20.80">
    <property type="entry name" value="Glycosidases"/>
    <property type="match status" value="1"/>
</dbReference>
<evidence type="ECO:0000313" key="13">
    <source>
        <dbReference type="EMBL" id="PWG78619.1"/>
    </source>
</evidence>
<keyword evidence="7 12" id="KW-0326">Glycosidase</keyword>
<dbReference type="InterPro" id="IPR018120">
    <property type="entry name" value="Glyco_hydro_1_AS"/>
</dbReference>
<feature type="binding site" evidence="10">
    <location>
        <begin position="414"/>
        <end position="415"/>
    </location>
    <ligand>
        <name>substrate</name>
    </ligand>
</feature>
<keyword evidence="5" id="KW-0136">Cellulose degradation</keyword>
<dbReference type="NCBIfam" id="TIGR03356">
    <property type="entry name" value="BGL"/>
    <property type="match status" value="1"/>
</dbReference>
<feature type="active site" description="Nucleophile" evidence="9 11">
    <location>
        <position position="361"/>
    </location>
</feature>
<dbReference type="PANTHER" id="PTHR10353">
    <property type="entry name" value="GLYCOSYL HYDROLASE"/>
    <property type="match status" value="1"/>
</dbReference>
<evidence type="ECO:0000256" key="2">
    <source>
        <dbReference type="ARBA" id="ARBA00010838"/>
    </source>
</evidence>
<dbReference type="GO" id="GO:0008422">
    <property type="term" value="F:beta-glucosidase activity"/>
    <property type="evidence" value="ECO:0007669"/>
    <property type="project" value="UniProtKB-EC"/>
</dbReference>
<evidence type="ECO:0000256" key="9">
    <source>
        <dbReference type="PIRSR" id="PIRSR617736-1"/>
    </source>
</evidence>
<dbReference type="OrthoDB" id="9765195at2"/>
<dbReference type="PROSITE" id="PS00572">
    <property type="entry name" value="GLYCOSYL_HYDROL_F1_1"/>
    <property type="match status" value="1"/>
</dbReference>
<comment type="similarity">
    <text evidence="2 12">Belongs to the glycosyl hydrolase 1 family.</text>
</comment>
<dbReference type="GO" id="GO:0005829">
    <property type="term" value="C:cytosol"/>
    <property type="evidence" value="ECO:0007669"/>
    <property type="project" value="TreeGrafter"/>
</dbReference>
<organism evidence="13 14">
    <name type="scientific">Pararcticibacter amylolyticus</name>
    <dbReference type="NCBI Taxonomy" id="2173175"/>
    <lineage>
        <taxon>Bacteria</taxon>
        <taxon>Pseudomonadati</taxon>
        <taxon>Bacteroidota</taxon>
        <taxon>Sphingobacteriia</taxon>
        <taxon>Sphingobacteriales</taxon>
        <taxon>Sphingobacteriaceae</taxon>
        <taxon>Pararcticibacter</taxon>
    </lineage>
</organism>
<dbReference type="AlphaFoldDB" id="A0A2U2PBX5"/>
<dbReference type="Proteomes" id="UP000245647">
    <property type="component" value="Unassembled WGS sequence"/>
</dbReference>
<comment type="catalytic activity">
    <reaction evidence="1 12">
        <text>Hydrolysis of terminal, non-reducing beta-D-glucosyl residues with release of beta-D-glucose.</text>
        <dbReference type="EC" id="3.2.1.21"/>
    </reaction>
</comment>
<feature type="binding site" evidence="10">
    <location>
        <position position="128"/>
    </location>
    <ligand>
        <name>substrate</name>
    </ligand>
</feature>
<evidence type="ECO:0000256" key="1">
    <source>
        <dbReference type="ARBA" id="ARBA00000448"/>
    </source>
</evidence>
<dbReference type="InterPro" id="IPR033132">
    <property type="entry name" value="GH_1_N_CS"/>
</dbReference>
<accession>A0A2U2PBX5</accession>
<keyword evidence="14" id="KW-1185">Reference proteome</keyword>
<evidence type="ECO:0000256" key="10">
    <source>
        <dbReference type="PIRSR" id="PIRSR617736-2"/>
    </source>
</evidence>
<evidence type="ECO:0000256" key="11">
    <source>
        <dbReference type="PROSITE-ProRule" id="PRU10055"/>
    </source>
</evidence>
<dbReference type="Pfam" id="PF00232">
    <property type="entry name" value="Glyco_hydro_1"/>
    <property type="match status" value="1"/>
</dbReference>
<evidence type="ECO:0000256" key="7">
    <source>
        <dbReference type="ARBA" id="ARBA00023295"/>
    </source>
</evidence>
<name>A0A2U2PBX5_9SPHI</name>
<feature type="active site" description="Proton donor" evidence="9">
    <location>
        <position position="173"/>
    </location>
</feature>
<gene>
    <name evidence="13" type="ORF">DDR33_21310</name>
</gene>
<keyword evidence="8" id="KW-0624">Polysaccharide degradation</keyword>
<evidence type="ECO:0000256" key="6">
    <source>
        <dbReference type="ARBA" id="ARBA00023277"/>
    </source>
</evidence>
<dbReference type="PRINTS" id="PR00131">
    <property type="entry name" value="GLHYDRLASE1"/>
</dbReference>
<dbReference type="PANTHER" id="PTHR10353:SF36">
    <property type="entry name" value="LP05116P"/>
    <property type="match status" value="1"/>
</dbReference>
<protein>
    <recommendedName>
        <fullName evidence="3 12">Beta-glucosidase</fullName>
        <ecNumber evidence="3 12">3.2.1.21</ecNumber>
    </recommendedName>
</protein>
<dbReference type="SUPFAM" id="SSF51445">
    <property type="entry name" value="(Trans)glycosidases"/>
    <property type="match status" value="1"/>
</dbReference>
<keyword evidence="6" id="KW-0119">Carbohydrate metabolism</keyword>
<dbReference type="GO" id="GO:0030245">
    <property type="term" value="P:cellulose catabolic process"/>
    <property type="evidence" value="ECO:0007669"/>
    <property type="project" value="UniProtKB-KW"/>
</dbReference>
<dbReference type="EC" id="3.2.1.21" evidence="3 12"/>
<dbReference type="FunFam" id="3.20.20.80:FF:000004">
    <property type="entry name" value="Beta-glucosidase 6-phospho-beta-glucosidase"/>
    <property type="match status" value="1"/>
</dbReference>
<evidence type="ECO:0000256" key="8">
    <source>
        <dbReference type="ARBA" id="ARBA00023326"/>
    </source>
</evidence>
<proteinExistence type="inferred from homology"/>
<evidence type="ECO:0000256" key="5">
    <source>
        <dbReference type="ARBA" id="ARBA00023001"/>
    </source>
</evidence>
<evidence type="ECO:0000256" key="3">
    <source>
        <dbReference type="ARBA" id="ARBA00012744"/>
    </source>
</evidence>
<feature type="binding site" evidence="10">
    <location>
        <position position="407"/>
    </location>
    <ligand>
        <name>substrate</name>
    </ligand>
</feature>
<reference evidence="13 14" key="1">
    <citation type="submission" date="2018-04" db="EMBL/GenBank/DDBJ databases">
        <title>Pedobacter chongqingensis sp. nov., isolated from a rottenly hemp rope.</title>
        <authorList>
            <person name="Cai Y."/>
        </authorList>
    </citation>
    <scope>NUCLEOTIDE SEQUENCE [LARGE SCALE GENOMIC DNA]</scope>
    <source>
        <strain evidence="13 14">FJ4-8</strain>
    </source>
</reference>
<feature type="binding site" evidence="10">
    <location>
        <position position="27"/>
    </location>
    <ligand>
        <name>substrate</name>
    </ligand>
</feature>
<evidence type="ECO:0000256" key="12">
    <source>
        <dbReference type="RuleBase" id="RU361175"/>
    </source>
</evidence>
<evidence type="ECO:0000256" key="4">
    <source>
        <dbReference type="ARBA" id="ARBA00022801"/>
    </source>
</evidence>
<evidence type="ECO:0000313" key="14">
    <source>
        <dbReference type="Proteomes" id="UP000245647"/>
    </source>
</evidence>
<dbReference type="InterPro" id="IPR017853">
    <property type="entry name" value="GH"/>
</dbReference>
<dbReference type="InterPro" id="IPR017736">
    <property type="entry name" value="Glyco_hydro_1_beta-glucosidase"/>
</dbReference>